<keyword evidence="6 9" id="KW-1133">Transmembrane helix</keyword>
<organism evidence="10">
    <name type="scientific">freshwater metagenome</name>
    <dbReference type="NCBI Taxonomy" id="449393"/>
    <lineage>
        <taxon>unclassified sequences</taxon>
        <taxon>metagenomes</taxon>
        <taxon>ecological metagenomes</taxon>
    </lineage>
</organism>
<evidence type="ECO:0000256" key="8">
    <source>
        <dbReference type="ARBA" id="ARBA00023315"/>
    </source>
</evidence>
<evidence type="ECO:0000256" key="5">
    <source>
        <dbReference type="ARBA" id="ARBA00022729"/>
    </source>
</evidence>
<feature type="transmembrane region" description="Helical" evidence="9">
    <location>
        <begin position="7"/>
        <end position="29"/>
    </location>
</feature>
<evidence type="ECO:0000256" key="7">
    <source>
        <dbReference type="ARBA" id="ARBA00023136"/>
    </source>
</evidence>
<keyword evidence="5" id="KW-0732">Signal</keyword>
<keyword evidence="7 9" id="KW-0472">Membrane</keyword>
<dbReference type="Pfam" id="PF18927">
    <property type="entry name" value="CrtO"/>
    <property type="match status" value="1"/>
</dbReference>
<evidence type="ECO:0000256" key="9">
    <source>
        <dbReference type="SAM" id="Phobius"/>
    </source>
</evidence>
<evidence type="ECO:0000256" key="4">
    <source>
        <dbReference type="ARBA" id="ARBA00022692"/>
    </source>
</evidence>
<protein>
    <submittedName>
        <fullName evidence="10">Unannotated protein</fullName>
    </submittedName>
</protein>
<feature type="transmembrane region" description="Helical" evidence="9">
    <location>
        <begin position="120"/>
        <end position="141"/>
    </location>
</feature>
<gene>
    <name evidence="10" type="ORF">UFOPK3957_01496</name>
</gene>
<keyword evidence="8" id="KW-0012">Acyltransferase</keyword>
<accession>A0A6J7P5A2</accession>
<evidence type="ECO:0000256" key="2">
    <source>
        <dbReference type="ARBA" id="ARBA00022475"/>
    </source>
</evidence>
<dbReference type="InterPro" id="IPR044021">
    <property type="entry name" value="CrtO"/>
</dbReference>
<dbReference type="GO" id="GO:0005886">
    <property type="term" value="C:plasma membrane"/>
    <property type="evidence" value="ECO:0007669"/>
    <property type="project" value="UniProtKB-SubCell"/>
</dbReference>
<proteinExistence type="predicted"/>
<evidence type="ECO:0000256" key="3">
    <source>
        <dbReference type="ARBA" id="ARBA00022679"/>
    </source>
</evidence>
<name>A0A6J7P5A2_9ZZZZ</name>
<evidence type="ECO:0000313" key="10">
    <source>
        <dbReference type="EMBL" id="CAB4999665.1"/>
    </source>
</evidence>
<dbReference type="AlphaFoldDB" id="A0A6J7P5A2"/>
<keyword evidence="4 9" id="KW-0812">Transmembrane</keyword>
<evidence type="ECO:0000256" key="6">
    <source>
        <dbReference type="ARBA" id="ARBA00022989"/>
    </source>
</evidence>
<keyword evidence="2" id="KW-1003">Cell membrane</keyword>
<evidence type="ECO:0000256" key="1">
    <source>
        <dbReference type="ARBA" id="ARBA00004162"/>
    </source>
</evidence>
<dbReference type="GO" id="GO:0016746">
    <property type="term" value="F:acyltransferase activity"/>
    <property type="evidence" value="ECO:0007669"/>
    <property type="project" value="UniProtKB-KW"/>
</dbReference>
<reference evidence="10" key="1">
    <citation type="submission" date="2020-05" db="EMBL/GenBank/DDBJ databases">
        <authorList>
            <person name="Chiriac C."/>
            <person name="Salcher M."/>
            <person name="Ghai R."/>
            <person name="Kavagutti S V."/>
        </authorList>
    </citation>
    <scope>NUCLEOTIDE SEQUENCE</scope>
</reference>
<comment type="subcellular location">
    <subcellularLocation>
        <location evidence="1">Cell membrane</location>
        <topology evidence="1">Single-pass membrane protein</topology>
    </subcellularLocation>
</comment>
<keyword evidence="3" id="KW-0808">Transferase</keyword>
<sequence>MSDVWSLALRIVIDIAIVVGGSIAIGAVAPRWPDAWLARDRGPLRLSRLDTPARYRALHVTTLTRRLPELGSAFGGDSKSSLPGMDRVSIEAYLREVRRAEWVHWASCLTVVPLWFFNPWWLALAFTVVVVGGNGLFMLVLRHNRVRLLRILTRG</sequence>
<dbReference type="EMBL" id="CAFBOM010000280">
    <property type="protein sequence ID" value="CAB4999665.1"/>
    <property type="molecule type" value="Genomic_DNA"/>
</dbReference>